<dbReference type="Pfam" id="PF13302">
    <property type="entry name" value="Acetyltransf_3"/>
    <property type="match status" value="1"/>
</dbReference>
<dbReference type="AlphaFoldDB" id="A0A8H6XVG1"/>
<evidence type="ECO:0000313" key="4">
    <source>
        <dbReference type="Proteomes" id="UP000620124"/>
    </source>
</evidence>
<keyword evidence="3" id="KW-0808">Transferase</keyword>
<dbReference type="OrthoDB" id="630895at2759"/>
<dbReference type="PANTHER" id="PTHR43328">
    <property type="entry name" value="ACETYLTRANSFERASE-RELATED"/>
    <property type="match status" value="1"/>
</dbReference>
<dbReference type="Gene3D" id="3.40.630.30">
    <property type="match status" value="1"/>
</dbReference>
<sequence length="239" mass="26399">MTTPETTSPAVPAAAEPASDPWRPRGRAVPRAPRAVRALLPGPSPERVSDVPADIAMMSDIRVARTLVGPPFPVSPLASKRWLVRERAFVTALFAAYAEGTFRPAACYPFTVLRERLPDSTEEYVGQVTVMYAGDGETRRTPVNETWEEWRTRTKVFEIGAALRPEWHRKGLATAAVRVAMHDWAIPQMGCTELRAECLASNIGSVKIWQKYGFVEDPEFRTEVQIFEAKGAGSSRAAC</sequence>
<evidence type="ECO:0000256" key="1">
    <source>
        <dbReference type="SAM" id="MobiDB-lite"/>
    </source>
</evidence>
<feature type="region of interest" description="Disordered" evidence="1">
    <location>
        <begin position="1"/>
        <end position="29"/>
    </location>
</feature>
<gene>
    <name evidence="3" type="ORF">MVEN_01412200</name>
</gene>
<dbReference type="Proteomes" id="UP000620124">
    <property type="component" value="Unassembled WGS sequence"/>
</dbReference>
<protein>
    <submittedName>
        <fullName evidence="3">N-acetyltransferase domain-containing protein</fullName>
    </submittedName>
</protein>
<dbReference type="InterPro" id="IPR000182">
    <property type="entry name" value="GNAT_dom"/>
</dbReference>
<dbReference type="PANTHER" id="PTHR43328:SF1">
    <property type="entry name" value="N-ACETYLTRANSFERASE DOMAIN-CONTAINING PROTEIN"/>
    <property type="match status" value="1"/>
</dbReference>
<dbReference type="EMBL" id="JACAZI010000011">
    <property type="protein sequence ID" value="KAF7348918.1"/>
    <property type="molecule type" value="Genomic_DNA"/>
</dbReference>
<dbReference type="SUPFAM" id="SSF55729">
    <property type="entry name" value="Acyl-CoA N-acyltransferases (Nat)"/>
    <property type="match status" value="1"/>
</dbReference>
<accession>A0A8H6XVG1</accession>
<name>A0A8H6XVG1_9AGAR</name>
<evidence type="ECO:0000313" key="3">
    <source>
        <dbReference type="EMBL" id="KAF7348918.1"/>
    </source>
</evidence>
<organism evidence="3 4">
    <name type="scientific">Mycena venus</name>
    <dbReference type="NCBI Taxonomy" id="2733690"/>
    <lineage>
        <taxon>Eukaryota</taxon>
        <taxon>Fungi</taxon>
        <taxon>Dikarya</taxon>
        <taxon>Basidiomycota</taxon>
        <taxon>Agaricomycotina</taxon>
        <taxon>Agaricomycetes</taxon>
        <taxon>Agaricomycetidae</taxon>
        <taxon>Agaricales</taxon>
        <taxon>Marasmiineae</taxon>
        <taxon>Mycenaceae</taxon>
        <taxon>Mycena</taxon>
    </lineage>
</organism>
<dbReference type="GO" id="GO:0016747">
    <property type="term" value="F:acyltransferase activity, transferring groups other than amino-acyl groups"/>
    <property type="evidence" value="ECO:0007669"/>
    <property type="project" value="InterPro"/>
</dbReference>
<reference evidence="3" key="1">
    <citation type="submission" date="2020-05" db="EMBL/GenBank/DDBJ databases">
        <title>Mycena genomes resolve the evolution of fungal bioluminescence.</title>
        <authorList>
            <person name="Tsai I.J."/>
        </authorList>
    </citation>
    <scope>NUCLEOTIDE SEQUENCE</scope>
    <source>
        <strain evidence="3">CCC161011</strain>
    </source>
</reference>
<dbReference type="InterPro" id="IPR016181">
    <property type="entry name" value="Acyl_CoA_acyltransferase"/>
</dbReference>
<keyword evidence="4" id="KW-1185">Reference proteome</keyword>
<evidence type="ECO:0000259" key="2">
    <source>
        <dbReference type="PROSITE" id="PS51186"/>
    </source>
</evidence>
<feature type="domain" description="N-acetyltransferase" evidence="2">
    <location>
        <begin position="84"/>
        <end position="233"/>
    </location>
</feature>
<proteinExistence type="predicted"/>
<feature type="compositionally biased region" description="Low complexity" evidence="1">
    <location>
        <begin position="1"/>
        <end position="19"/>
    </location>
</feature>
<comment type="caution">
    <text evidence="3">The sequence shown here is derived from an EMBL/GenBank/DDBJ whole genome shotgun (WGS) entry which is preliminary data.</text>
</comment>
<dbReference type="PROSITE" id="PS51186">
    <property type="entry name" value="GNAT"/>
    <property type="match status" value="1"/>
</dbReference>